<feature type="transmembrane region" description="Helical" evidence="7">
    <location>
        <begin position="141"/>
        <end position="159"/>
    </location>
</feature>
<feature type="region of interest" description="Disordered" evidence="6">
    <location>
        <begin position="386"/>
        <end position="660"/>
    </location>
</feature>
<feature type="transmembrane region" description="Helical" evidence="7">
    <location>
        <begin position="48"/>
        <end position="70"/>
    </location>
</feature>
<evidence type="ECO:0000256" key="1">
    <source>
        <dbReference type="ARBA" id="ARBA00004651"/>
    </source>
</evidence>
<comment type="caution">
    <text evidence="9">The sequence shown here is derived from an EMBL/GenBank/DDBJ whole genome shotgun (WGS) entry which is preliminary data.</text>
</comment>
<proteinExistence type="predicted"/>
<dbReference type="InterPro" id="IPR000917">
    <property type="entry name" value="Sulfatase_N"/>
</dbReference>
<evidence type="ECO:0000259" key="8">
    <source>
        <dbReference type="Pfam" id="PF00884"/>
    </source>
</evidence>
<keyword evidence="3 7" id="KW-0812">Transmembrane</keyword>
<name>A0ABR2INV7_9EUKA</name>
<protein>
    <recommendedName>
        <fullName evidence="8">Sulfatase N-terminal domain-containing protein</fullName>
    </recommendedName>
</protein>
<organism evidence="9 10">
    <name type="scientific">Tritrichomonas musculus</name>
    <dbReference type="NCBI Taxonomy" id="1915356"/>
    <lineage>
        <taxon>Eukaryota</taxon>
        <taxon>Metamonada</taxon>
        <taxon>Parabasalia</taxon>
        <taxon>Tritrichomonadida</taxon>
        <taxon>Tritrichomonadidae</taxon>
        <taxon>Tritrichomonas</taxon>
    </lineage>
</organism>
<feature type="compositionally biased region" description="Basic and acidic residues" evidence="6">
    <location>
        <begin position="589"/>
        <end position="608"/>
    </location>
</feature>
<comment type="subcellular location">
    <subcellularLocation>
        <location evidence="1">Cell membrane</location>
        <topology evidence="1">Multi-pass membrane protein</topology>
    </subcellularLocation>
</comment>
<keyword evidence="4 7" id="KW-1133">Transmembrane helix</keyword>
<dbReference type="PANTHER" id="PTHR47371:SF3">
    <property type="entry name" value="PHOSPHOGLYCEROL TRANSFERASE I"/>
    <property type="match status" value="1"/>
</dbReference>
<sequence>MWKSSSPFFTNRFTDSEVPITFNILHILLIVILEHVQNSFGQKFNKSLIDIAFFTVLLTIFHNFSFYPIFSFFTFVYEVIETLSWSIINSGITFQVLSALEFIYALNAMPDNVMRIFYWSILLFGFCNIQFVRINFRYTHYEFYIFVMLLLVLFYPFAVDKYSNLYPFRINGLMSKKVFDKIVLSFTSKKQSNFESTNHKNLIMIEIESFETKCMGRFNKLYPKSMPFLSNLSDSILHFSKIPSQPYTTWSAAGMFVVHCGFPLIVNNVDWSVRGSENFELWKSLPCISDYLNQLGYNQKAFCTGSCDIMNMKGFIVDHHYQTYDMEEHGIDRDSVLFNHIETDVLPDLIKTSQNDKKPFSLFILTADTHPEFWVDDKFCSDLTDENFKSPTENGENGNDNQNAGVDKNYDGDDDEDEMMNKKKKKIENEKESDESDKNKEKSKKESDESDEKKKKTEKDESDEKKKKTEKDESDEKKKKTEKDESDEKKKKNESESDEKKKKSEDDDENGKSSKKREDKKKSENADSESDKEKKTSEKESDKSDSKKKKKESEDDKSGQKKSDGEETDKKKNEQESDKSDKKKKKKIKSEDNESDQKKKEIENDKAEKKKKNESKDDETEKKKNESKDDETEKKKNESKGDETEKITSDSESDEPEQTTKNEFQGMINNDDQIFGINKFIDGNNNNFDGNNINFDQDRSKEPMPKLFRCFTCFDRIFKKFYNKLQSLGLNASNTVFAVYGDHLTMGERTYYYGEDRTLSLIFPFITKSYLKQNLGVTKKAAEKKKITFYDVAPTILDLLNIHYSPPFPWGHSAFSADESDPPSVDDFKFIYNYLTGDIKYEKVRCLNSEGFCTGNEY</sequence>
<dbReference type="Gene3D" id="3.40.720.10">
    <property type="entry name" value="Alkaline Phosphatase, subunit A"/>
    <property type="match status" value="2"/>
</dbReference>
<dbReference type="Proteomes" id="UP001470230">
    <property type="component" value="Unassembled WGS sequence"/>
</dbReference>
<dbReference type="EMBL" id="JAPFFF010000015">
    <property type="protein sequence ID" value="KAK8866654.1"/>
    <property type="molecule type" value="Genomic_DNA"/>
</dbReference>
<evidence type="ECO:0000256" key="6">
    <source>
        <dbReference type="SAM" id="MobiDB-lite"/>
    </source>
</evidence>
<feature type="compositionally biased region" description="Basic and acidic residues" evidence="6">
    <location>
        <begin position="619"/>
        <end position="649"/>
    </location>
</feature>
<evidence type="ECO:0000256" key="2">
    <source>
        <dbReference type="ARBA" id="ARBA00022475"/>
    </source>
</evidence>
<feature type="transmembrane region" description="Helical" evidence="7">
    <location>
        <begin position="82"/>
        <end position="104"/>
    </location>
</feature>
<feature type="domain" description="Sulfatase N-terminal" evidence="8">
    <location>
        <begin position="200"/>
        <end position="380"/>
    </location>
</feature>
<evidence type="ECO:0000313" key="9">
    <source>
        <dbReference type="EMBL" id="KAK8866654.1"/>
    </source>
</evidence>
<feature type="compositionally biased region" description="Polar residues" evidence="6">
    <location>
        <begin position="389"/>
        <end position="404"/>
    </location>
</feature>
<dbReference type="InterPro" id="IPR017850">
    <property type="entry name" value="Alkaline_phosphatase_core_sf"/>
</dbReference>
<evidence type="ECO:0000313" key="10">
    <source>
        <dbReference type="Proteomes" id="UP001470230"/>
    </source>
</evidence>
<accession>A0ABR2INV7</accession>
<evidence type="ECO:0000256" key="4">
    <source>
        <dbReference type="ARBA" id="ARBA00022989"/>
    </source>
</evidence>
<keyword evidence="5 7" id="KW-0472">Membrane</keyword>
<feature type="transmembrane region" description="Helical" evidence="7">
    <location>
        <begin position="116"/>
        <end position="135"/>
    </location>
</feature>
<dbReference type="Pfam" id="PF00884">
    <property type="entry name" value="Sulfatase"/>
    <property type="match status" value="1"/>
</dbReference>
<feature type="compositionally biased region" description="Basic and acidic residues" evidence="6">
    <location>
        <begin position="436"/>
        <end position="581"/>
    </location>
</feature>
<evidence type="ECO:0000256" key="3">
    <source>
        <dbReference type="ARBA" id="ARBA00022692"/>
    </source>
</evidence>
<dbReference type="InterPro" id="IPR050448">
    <property type="entry name" value="OpgB/LTA_synthase_biosynth"/>
</dbReference>
<evidence type="ECO:0000256" key="7">
    <source>
        <dbReference type="SAM" id="Phobius"/>
    </source>
</evidence>
<gene>
    <name evidence="9" type="ORF">M9Y10_009620</name>
</gene>
<evidence type="ECO:0000256" key="5">
    <source>
        <dbReference type="ARBA" id="ARBA00023136"/>
    </source>
</evidence>
<keyword evidence="10" id="KW-1185">Reference proteome</keyword>
<keyword evidence="2" id="KW-1003">Cell membrane</keyword>
<dbReference type="SUPFAM" id="SSF53649">
    <property type="entry name" value="Alkaline phosphatase-like"/>
    <property type="match status" value="1"/>
</dbReference>
<reference evidence="9 10" key="1">
    <citation type="submission" date="2024-04" db="EMBL/GenBank/DDBJ databases">
        <title>Tritrichomonas musculus Genome.</title>
        <authorList>
            <person name="Alves-Ferreira E."/>
            <person name="Grigg M."/>
            <person name="Lorenzi H."/>
            <person name="Galac M."/>
        </authorList>
    </citation>
    <scope>NUCLEOTIDE SEQUENCE [LARGE SCALE GENOMIC DNA]</scope>
    <source>
        <strain evidence="9 10">EAF2021</strain>
    </source>
</reference>
<dbReference type="PANTHER" id="PTHR47371">
    <property type="entry name" value="LIPOTEICHOIC ACID SYNTHASE"/>
    <property type="match status" value="1"/>
</dbReference>